<evidence type="ECO:0000313" key="6">
    <source>
        <dbReference type="EMBL" id="AXE36159.1"/>
    </source>
</evidence>
<dbReference type="InterPro" id="IPR005119">
    <property type="entry name" value="LysR_subst-bd"/>
</dbReference>
<evidence type="ECO:0000256" key="4">
    <source>
        <dbReference type="ARBA" id="ARBA00023163"/>
    </source>
</evidence>
<dbReference type="Pfam" id="PF00126">
    <property type="entry name" value="HTH_1"/>
    <property type="match status" value="1"/>
</dbReference>
<proteinExistence type="inferred from homology"/>
<organism evidence="6 7">
    <name type="scientific">Chromobacterium phragmitis</name>
    <dbReference type="NCBI Taxonomy" id="2202141"/>
    <lineage>
        <taxon>Bacteria</taxon>
        <taxon>Pseudomonadati</taxon>
        <taxon>Pseudomonadota</taxon>
        <taxon>Betaproteobacteria</taxon>
        <taxon>Neisseriales</taxon>
        <taxon>Chromobacteriaceae</taxon>
        <taxon>Chromobacterium</taxon>
    </lineage>
</organism>
<dbReference type="FunFam" id="1.10.10.10:FF:000001">
    <property type="entry name" value="LysR family transcriptional regulator"/>
    <property type="match status" value="1"/>
</dbReference>
<dbReference type="InterPro" id="IPR000847">
    <property type="entry name" value="LysR_HTH_N"/>
</dbReference>
<accession>A0A344ULL1</accession>
<evidence type="ECO:0000256" key="3">
    <source>
        <dbReference type="ARBA" id="ARBA00023125"/>
    </source>
</evidence>
<dbReference type="GO" id="GO:0005829">
    <property type="term" value="C:cytosol"/>
    <property type="evidence" value="ECO:0007669"/>
    <property type="project" value="TreeGrafter"/>
</dbReference>
<dbReference type="InterPro" id="IPR050950">
    <property type="entry name" value="HTH-type_LysR_regulators"/>
</dbReference>
<dbReference type="GO" id="GO:0003700">
    <property type="term" value="F:DNA-binding transcription factor activity"/>
    <property type="evidence" value="ECO:0007669"/>
    <property type="project" value="InterPro"/>
</dbReference>
<dbReference type="InterPro" id="IPR036390">
    <property type="entry name" value="WH_DNA-bd_sf"/>
</dbReference>
<dbReference type="PRINTS" id="PR00039">
    <property type="entry name" value="HTHLYSR"/>
</dbReference>
<dbReference type="InterPro" id="IPR036388">
    <property type="entry name" value="WH-like_DNA-bd_sf"/>
</dbReference>
<dbReference type="SUPFAM" id="SSF53850">
    <property type="entry name" value="Periplasmic binding protein-like II"/>
    <property type="match status" value="1"/>
</dbReference>
<dbReference type="Pfam" id="PF03466">
    <property type="entry name" value="LysR_substrate"/>
    <property type="match status" value="1"/>
</dbReference>
<evidence type="ECO:0000256" key="1">
    <source>
        <dbReference type="ARBA" id="ARBA00009437"/>
    </source>
</evidence>
<comment type="similarity">
    <text evidence="1">Belongs to the LysR transcriptional regulatory family.</text>
</comment>
<protein>
    <submittedName>
        <fullName evidence="6">LysR family transcriptional regulator</fullName>
    </submittedName>
</protein>
<keyword evidence="2" id="KW-0805">Transcription regulation</keyword>
<dbReference type="OrthoDB" id="5671700at2"/>
<dbReference type="Proteomes" id="UP000252038">
    <property type="component" value="Chromosome"/>
</dbReference>
<name>A0A344ULL1_9NEIS</name>
<gene>
    <name evidence="6" type="ORF">DK843_18765</name>
</gene>
<evidence type="ECO:0000256" key="2">
    <source>
        <dbReference type="ARBA" id="ARBA00023015"/>
    </source>
</evidence>
<dbReference type="PANTHER" id="PTHR30419:SF8">
    <property type="entry name" value="NITROGEN ASSIMILATION TRANSCRIPTIONAL ACTIVATOR-RELATED"/>
    <property type="match status" value="1"/>
</dbReference>
<keyword evidence="4" id="KW-0804">Transcription</keyword>
<feature type="domain" description="HTH lysR-type" evidence="5">
    <location>
        <begin position="1"/>
        <end position="58"/>
    </location>
</feature>
<dbReference type="GO" id="GO:0003677">
    <property type="term" value="F:DNA binding"/>
    <property type="evidence" value="ECO:0007669"/>
    <property type="project" value="UniProtKB-KW"/>
</dbReference>
<dbReference type="AlphaFoldDB" id="A0A344ULL1"/>
<sequence>MDIRALRYFVELVKCQSFTRAADALFVTQPTISKMVKQLEEELDMPLILREGRSFRLTDAGRVTYERGMDVLSAMNQLKHELADLASLSHGELVVGLPPMVGVAFFAPVVSRYRGRYPQIELKMVEDGALAIENRIKSGELEIGVAVLPVDSQVFEHYSVVRDPLCLVAPAGSRWHGKSLVQLADIADQPMVLYPDDFTLSRRIGDAFRELGKPLNIVGRSAHWDFIVELVAANLGVTLLPRSIVERLDREQFDVIPLFDNKLYWHLALIWQRGGYLSHAARAWLALTRETLGGQD</sequence>
<reference evidence="6 7" key="1">
    <citation type="submission" date="2018-05" db="EMBL/GenBank/DDBJ databases">
        <title>Genome sequencing, assembly and analysis of the novel insecticidal bacterium, Chromobacterium phragmitis.</title>
        <authorList>
            <person name="Sparks M.E."/>
            <person name="Blackburn M.B."/>
            <person name="Gundersen-Rindal D.E."/>
        </authorList>
    </citation>
    <scope>NUCLEOTIDE SEQUENCE [LARGE SCALE GENOMIC DNA]</scope>
    <source>
        <strain evidence="6">IIBBL 274-1</strain>
    </source>
</reference>
<dbReference type="KEGG" id="chri:DK842_13310"/>
<dbReference type="KEGG" id="chrb:DK843_18765"/>
<dbReference type="EMBL" id="CP029554">
    <property type="protein sequence ID" value="AXE36159.1"/>
    <property type="molecule type" value="Genomic_DNA"/>
</dbReference>
<dbReference type="SUPFAM" id="SSF46785">
    <property type="entry name" value="Winged helix' DNA-binding domain"/>
    <property type="match status" value="1"/>
</dbReference>
<dbReference type="CDD" id="cd08438">
    <property type="entry name" value="PBP2_CidR"/>
    <property type="match status" value="1"/>
</dbReference>
<dbReference type="PROSITE" id="PS50931">
    <property type="entry name" value="HTH_LYSR"/>
    <property type="match status" value="1"/>
</dbReference>
<dbReference type="RefSeq" id="WP_114061869.1">
    <property type="nucleotide sequence ID" value="NZ_CP029495.1"/>
</dbReference>
<evidence type="ECO:0000313" key="7">
    <source>
        <dbReference type="Proteomes" id="UP000252038"/>
    </source>
</evidence>
<keyword evidence="3" id="KW-0238">DNA-binding</keyword>
<dbReference type="Gene3D" id="3.40.190.290">
    <property type="match status" value="1"/>
</dbReference>
<dbReference type="PANTHER" id="PTHR30419">
    <property type="entry name" value="HTH-TYPE TRANSCRIPTIONAL REGULATOR YBHD"/>
    <property type="match status" value="1"/>
</dbReference>
<dbReference type="Gene3D" id="1.10.10.10">
    <property type="entry name" value="Winged helix-like DNA-binding domain superfamily/Winged helix DNA-binding domain"/>
    <property type="match status" value="1"/>
</dbReference>
<evidence type="ECO:0000259" key="5">
    <source>
        <dbReference type="PROSITE" id="PS50931"/>
    </source>
</evidence>